<evidence type="ECO:0000256" key="1">
    <source>
        <dbReference type="SAM" id="MobiDB-lite"/>
    </source>
</evidence>
<dbReference type="EMBL" id="JACXLC010000001">
    <property type="protein sequence ID" value="MBD2841130.1"/>
    <property type="molecule type" value="Genomic_DNA"/>
</dbReference>
<dbReference type="PROSITE" id="PS51257">
    <property type="entry name" value="PROKAR_LIPOPROTEIN"/>
    <property type="match status" value="1"/>
</dbReference>
<dbReference type="RefSeq" id="WP_190786700.1">
    <property type="nucleotide sequence ID" value="NZ_JACXLC010000001.1"/>
</dbReference>
<evidence type="ECO:0000313" key="4">
    <source>
        <dbReference type="Proteomes" id="UP000635384"/>
    </source>
</evidence>
<keyword evidence="2" id="KW-0732">Signal</keyword>
<dbReference type="Proteomes" id="UP000635384">
    <property type="component" value="Unassembled WGS sequence"/>
</dbReference>
<evidence type="ECO:0000256" key="2">
    <source>
        <dbReference type="SAM" id="SignalP"/>
    </source>
</evidence>
<gene>
    <name evidence="3" type="ORF">IB285_02540</name>
</gene>
<keyword evidence="4" id="KW-1185">Reference proteome</keyword>
<feature type="region of interest" description="Disordered" evidence="1">
    <location>
        <begin position="209"/>
        <end position="231"/>
    </location>
</feature>
<sequence length="231" mass="23503">MKSSLLPLGALAAAASLALAGCMGEAPADAPATAEAAADPDELAKRLAFMAGHVEAGIALYRAGEGAAGGPHLLHPVSESYAEEREGLDAIGFDPAPFEAVSEALEAGRPAGEIEPRLAEVEANLAEMRAAAGGDAEVLIAYLMDLVAEEYRVGVTDGAVTDAGEYQDAWGFAVVARRLADGLSSTKAAEVKSDIDALISLWPEGAPKIPKTPADPDAVAEQAAKVTAQLS</sequence>
<feature type="chain" id="PRO_5047209833" description="DUF305 domain-containing protein" evidence="2">
    <location>
        <begin position="21"/>
        <end position="231"/>
    </location>
</feature>
<protein>
    <recommendedName>
        <fullName evidence="5">DUF305 domain-containing protein</fullName>
    </recommendedName>
</protein>
<comment type="caution">
    <text evidence="3">The sequence shown here is derived from an EMBL/GenBank/DDBJ whole genome shotgun (WGS) entry which is preliminary data.</text>
</comment>
<proteinExistence type="predicted"/>
<name>A0ABR8KPD2_9SPHN</name>
<reference evidence="3 4" key="1">
    <citation type="submission" date="2020-09" db="EMBL/GenBank/DDBJ databases">
        <authorList>
            <person name="Yoon J.-W."/>
        </authorList>
    </citation>
    <scope>NUCLEOTIDE SEQUENCE [LARGE SCALE GENOMIC DNA]</scope>
    <source>
        <strain evidence="3 4">KMU-140</strain>
    </source>
</reference>
<evidence type="ECO:0008006" key="5">
    <source>
        <dbReference type="Google" id="ProtNLM"/>
    </source>
</evidence>
<feature type="signal peptide" evidence="2">
    <location>
        <begin position="1"/>
        <end position="20"/>
    </location>
</feature>
<evidence type="ECO:0000313" key="3">
    <source>
        <dbReference type="EMBL" id="MBD2841130.1"/>
    </source>
</evidence>
<accession>A0ABR8KPD2</accession>
<organism evidence="3 4">
    <name type="scientific">Erythrobacter rubeus</name>
    <dbReference type="NCBI Taxonomy" id="2760803"/>
    <lineage>
        <taxon>Bacteria</taxon>
        <taxon>Pseudomonadati</taxon>
        <taxon>Pseudomonadota</taxon>
        <taxon>Alphaproteobacteria</taxon>
        <taxon>Sphingomonadales</taxon>
        <taxon>Erythrobacteraceae</taxon>
        <taxon>Erythrobacter/Porphyrobacter group</taxon>
        <taxon>Erythrobacter</taxon>
    </lineage>
</organism>